<organism evidence="5 6">
    <name type="scientific">Prunus dulcis</name>
    <name type="common">Almond</name>
    <name type="synonym">Amygdalus dulcis</name>
    <dbReference type="NCBI Taxonomy" id="3755"/>
    <lineage>
        <taxon>Eukaryota</taxon>
        <taxon>Viridiplantae</taxon>
        <taxon>Streptophyta</taxon>
        <taxon>Embryophyta</taxon>
        <taxon>Tracheophyta</taxon>
        <taxon>Spermatophyta</taxon>
        <taxon>Magnoliopsida</taxon>
        <taxon>eudicotyledons</taxon>
        <taxon>Gunneridae</taxon>
        <taxon>Pentapetalae</taxon>
        <taxon>rosids</taxon>
        <taxon>fabids</taxon>
        <taxon>Rosales</taxon>
        <taxon>Rosaceae</taxon>
        <taxon>Amygdaloideae</taxon>
        <taxon>Amygdaleae</taxon>
        <taxon>Prunus</taxon>
    </lineage>
</organism>
<evidence type="ECO:0000313" key="6">
    <source>
        <dbReference type="Proteomes" id="UP001054821"/>
    </source>
</evidence>
<dbReference type="Proteomes" id="UP001054821">
    <property type="component" value="Chromosome 4"/>
</dbReference>
<sequence length="111" mass="12404">MQLGSLSSTSLMELMVSKSKKMGFGMPVNFQKDAFVVNVGDSFEILSNGVYHSIEHRAMVNSEKERLSVAMFINPKFEAEIGPARSLITPQKPTTLQNSWDGESYLDQMKI</sequence>
<accession>A0AAD4Z3Z6</accession>
<evidence type="ECO:0000256" key="2">
    <source>
        <dbReference type="ARBA" id="ARBA00022896"/>
    </source>
</evidence>
<dbReference type="Pfam" id="PF03171">
    <property type="entry name" value="2OG-FeII_Oxy"/>
    <property type="match status" value="1"/>
</dbReference>
<gene>
    <name evidence="5" type="ORF">L3X38_022007</name>
</gene>
<keyword evidence="3" id="KW-0408">Iron</keyword>
<feature type="domain" description="Isopenicillin N synthase-like Fe(2+) 2OG dioxygenase" evidence="4">
    <location>
        <begin position="22"/>
        <end position="75"/>
    </location>
</feature>
<evidence type="ECO:0000256" key="3">
    <source>
        <dbReference type="ARBA" id="ARBA00023004"/>
    </source>
</evidence>
<dbReference type="PANTHER" id="PTHR47991">
    <property type="entry name" value="OXOGLUTARATE/IRON-DEPENDENT DIOXYGENASE"/>
    <property type="match status" value="1"/>
</dbReference>
<dbReference type="GO" id="GO:0031418">
    <property type="term" value="F:L-ascorbic acid binding"/>
    <property type="evidence" value="ECO:0007669"/>
    <property type="project" value="UniProtKB-KW"/>
</dbReference>
<evidence type="ECO:0000259" key="4">
    <source>
        <dbReference type="Pfam" id="PF03171"/>
    </source>
</evidence>
<keyword evidence="6" id="KW-1185">Reference proteome</keyword>
<dbReference type="AlphaFoldDB" id="A0AAD4Z3Z6"/>
<evidence type="ECO:0000313" key="5">
    <source>
        <dbReference type="EMBL" id="KAI5331881.1"/>
    </source>
</evidence>
<protein>
    <recommendedName>
        <fullName evidence="4">Isopenicillin N synthase-like Fe(2+) 2OG dioxygenase domain-containing protein</fullName>
    </recommendedName>
</protein>
<reference evidence="5 6" key="1">
    <citation type="journal article" date="2022" name="G3 (Bethesda)">
        <title>Whole-genome sequence and methylome profiling of the almond [Prunus dulcis (Mill.) D.A. Webb] cultivar 'Nonpareil'.</title>
        <authorList>
            <person name="D'Amico-Willman K.M."/>
            <person name="Ouma W.Z."/>
            <person name="Meulia T."/>
            <person name="Sideli G.M."/>
            <person name="Gradziel T.M."/>
            <person name="Fresnedo-Ramirez J."/>
        </authorList>
    </citation>
    <scope>NUCLEOTIDE SEQUENCE [LARGE SCALE GENOMIC DNA]</scope>
    <source>
        <strain evidence="5">Clone GOH B32 T37-40</strain>
    </source>
</reference>
<dbReference type="InterPro" id="IPR044861">
    <property type="entry name" value="IPNS-like_FE2OG_OXY"/>
</dbReference>
<keyword evidence="1" id="KW-0479">Metal-binding</keyword>
<dbReference type="GO" id="GO:0046872">
    <property type="term" value="F:metal ion binding"/>
    <property type="evidence" value="ECO:0007669"/>
    <property type="project" value="UniProtKB-KW"/>
</dbReference>
<name>A0AAD4Z3Z6_PRUDU</name>
<dbReference type="Gene3D" id="2.60.120.330">
    <property type="entry name" value="B-lactam Antibiotic, Isopenicillin N Synthase, Chain"/>
    <property type="match status" value="1"/>
</dbReference>
<dbReference type="EMBL" id="JAJFAZ020000004">
    <property type="protein sequence ID" value="KAI5331881.1"/>
    <property type="molecule type" value="Genomic_DNA"/>
</dbReference>
<dbReference type="InterPro" id="IPR050295">
    <property type="entry name" value="Plant_2OG-oxidoreductases"/>
</dbReference>
<proteinExistence type="predicted"/>
<keyword evidence="2" id="KW-0847">Vitamin C</keyword>
<dbReference type="SUPFAM" id="SSF51197">
    <property type="entry name" value="Clavaminate synthase-like"/>
    <property type="match status" value="1"/>
</dbReference>
<evidence type="ECO:0000256" key="1">
    <source>
        <dbReference type="ARBA" id="ARBA00022723"/>
    </source>
</evidence>
<dbReference type="InterPro" id="IPR027443">
    <property type="entry name" value="IPNS-like_sf"/>
</dbReference>
<comment type="caution">
    <text evidence="5">The sequence shown here is derived from an EMBL/GenBank/DDBJ whole genome shotgun (WGS) entry which is preliminary data.</text>
</comment>